<protein>
    <submittedName>
        <fullName evidence="1">Very-short-patch-repair endonuclease</fullName>
    </submittedName>
</protein>
<name>A0A931E4C0_9CORY</name>
<comment type="caution">
    <text evidence="1">The sequence shown here is derived from an EMBL/GenBank/DDBJ whole genome shotgun (WGS) entry which is preliminary data.</text>
</comment>
<dbReference type="GO" id="GO:0004519">
    <property type="term" value="F:endonuclease activity"/>
    <property type="evidence" value="ECO:0007669"/>
    <property type="project" value="UniProtKB-KW"/>
</dbReference>
<keyword evidence="1" id="KW-0378">Hydrolase</keyword>
<evidence type="ECO:0000313" key="1">
    <source>
        <dbReference type="EMBL" id="MBG6122876.1"/>
    </source>
</evidence>
<keyword evidence="1" id="KW-0540">Nuclease</keyword>
<dbReference type="EMBL" id="JADOUE010000001">
    <property type="protein sequence ID" value="MBG6122876.1"/>
    <property type="molecule type" value="Genomic_DNA"/>
</dbReference>
<evidence type="ECO:0000313" key="2">
    <source>
        <dbReference type="Proteomes" id="UP000658613"/>
    </source>
</evidence>
<organism evidence="1 2">
    <name type="scientific">Corynebacterium aquatimens</name>
    <dbReference type="NCBI Taxonomy" id="1190508"/>
    <lineage>
        <taxon>Bacteria</taxon>
        <taxon>Bacillati</taxon>
        <taxon>Actinomycetota</taxon>
        <taxon>Actinomycetes</taxon>
        <taxon>Mycobacteriales</taxon>
        <taxon>Corynebacteriaceae</taxon>
        <taxon>Corynebacterium</taxon>
    </lineage>
</organism>
<gene>
    <name evidence="1" type="ORF">IW254_001845</name>
</gene>
<dbReference type="Proteomes" id="UP000658613">
    <property type="component" value="Unassembled WGS sequence"/>
</dbReference>
<dbReference type="AlphaFoldDB" id="A0A931E4C0"/>
<sequence>MRDAELHPRKHAYVLPAGLRAVAAALENPGCVVSGLSALAIYGLSFFSKGCDATLIGEVEKTQFPAMKSALVRRRKLKSTWTVRWQDRAITASRPLDALIEALQDLRDGVHAWEVPSWVADDLAFRAISLIDASSNHFGFTPTMIKEAAKGRLNSRWIRKILQLSSGKADSPKETEMRIISRAILEGPESFPLKLVRDDMRDPFAENIRWAAAQLEDLRLKLSEQVPIYEATWSDWPITIFDLALTALKIGLMYDGEHHLQRSQRDKDASISLKCTLQGWLVLRFSAGTLETLPGALVAAVRMRVNTLDPAA</sequence>
<keyword evidence="2" id="KW-1185">Reference proteome</keyword>
<proteinExistence type="predicted"/>
<accession>A0A931E4C0</accession>
<dbReference type="RefSeq" id="WP_196825195.1">
    <property type="nucleotide sequence ID" value="NZ_CP046980.1"/>
</dbReference>
<keyword evidence="1" id="KW-0255">Endonuclease</keyword>
<reference evidence="1" key="1">
    <citation type="submission" date="2020-11" db="EMBL/GenBank/DDBJ databases">
        <title>Sequencing the genomes of 1000 actinobacteria strains.</title>
        <authorList>
            <person name="Klenk H.-P."/>
        </authorList>
    </citation>
    <scope>NUCLEOTIDE SEQUENCE</scope>
    <source>
        <strain evidence="1">DSM 45632</strain>
    </source>
</reference>
<dbReference type="Gene3D" id="3.40.960.10">
    <property type="entry name" value="VSR Endonuclease"/>
    <property type="match status" value="1"/>
</dbReference>